<dbReference type="OrthoDB" id="6149069at2759"/>
<organism evidence="2 3">
    <name type="scientific">Mytilus coruscus</name>
    <name type="common">Sea mussel</name>
    <dbReference type="NCBI Taxonomy" id="42192"/>
    <lineage>
        <taxon>Eukaryota</taxon>
        <taxon>Metazoa</taxon>
        <taxon>Spiralia</taxon>
        <taxon>Lophotrochozoa</taxon>
        <taxon>Mollusca</taxon>
        <taxon>Bivalvia</taxon>
        <taxon>Autobranchia</taxon>
        <taxon>Pteriomorphia</taxon>
        <taxon>Mytilida</taxon>
        <taxon>Mytiloidea</taxon>
        <taxon>Mytilidae</taxon>
        <taxon>Mytilinae</taxon>
        <taxon>Mytilus</taxon>
    </lineage>
</organism>
<keyword evidence="3" id="KW-1185">Reference proteome</keyword>
<sequence>MEHGSDDTKALIEDDVREGTFVTTKALTDGFLLLKQNGVLLITGHAGTGKSRMGRQLLHLFCTKDTSYKCIKLNSLEEWEDMVSLEDKVVVLIDDIFGETNCIYNREKDTPILDKVHAYVRKDNIKVIVTIRKTVKQQCQEVFDNHRLLKFELIDLSSKKYVLSWEEKHTILANYMKTVRQSDYADNIGFVNHNGDTILEQDDVLAIQWYNTVRGFPLAVYQFVNNDNYFYLGGNFFDRPTEAILEEINEIRRKGEEHRKFMIQYAVLVFTEINENYIKPDDCSNVAEVAKIIDAIYGETIKLKKCNISDAVIELQGSYLINIPNQKSYRFHHPTLQESVILSFAQIDEENINKILPLISWSFLMKMVKPESYKEKEGEVVLRIPINSYKLLADRLIEIYMAETQSHRNGVLRDLSNTEIFKQDYSILLPCLLQALEKEDNKEKHAENMIRCGEMEGLDYYFVYMNNKEIFLAYLVYILAKSERQLDIYYFVLKKFNQLIKTSNDYFTINYMKVTLVRSLYMICSTKDVRNVKATLDIVTENKIPVLLDQGVNLTQIKLSEITFLMAAKPTCVFLTLCIWNAYKVFNIPVLEYLISKYKMTLFDVNLFLKMIYRKKWRRPLSSLSYMPLKWMIEKFADQEFMDTEFILRTACYCQLFDTVEYLAIGCKTIDYISCLKTFIDRGLDWNSSILFQYNQQLFNFLITKIDTSSKELIPVAISFLQKRHVPNYIVDAFLPVCLDNTEILTLASMNGQFYVVNLIIENSHFQFVDIQSALTAACMKANAENCCLISEQKSDIEVQELKIVTYIVGKFGFEQFDLKAACQVACDSRKFHIVEWLVRNIDITLFNVFTIINSALVNKKSDILECILNKIEIACLDKSEVLKSVAKHYTAKCSTIILEIVSTIWASTEDKKELQMEEIVNTAYEGKCFELLVWIHENCSSQISIDAKKLLMSACADCRVDVAKWVLHAFELTSLDIDDGQLFLLACDKIVDPEYCEHGIGMVKLVFKHFQINLLDLKSGVLKLLSQDSLPINEIRHEFYNLVVSILEKYLNSLCTEDMEIMINKSLDQKHYYLVNWFLEKKRSCSFDKQKILNKACADAAIETIKVLSKYFYVLDMNQAMINTCISVCSELENESRGFNDDRAVNCLSLLWTEMDHDFINISTIVETVCKEKKISNNVMAWILLNLPHDRIPINQVLTTCCKQKKINHVKYIFHEVENGQLDIKEAFCQACRTTPLSKEITSSKNVMLVDYLFRKLHDKLLNLSLILNELLTKRSHDLILYFLHAGYCRKIDMKNLLKEACRNGHVKLVQWIVANVEHTELDIKSVLLEVLSCTKHVGHIELDVEFHENIFGKHDKEELKCVVLMWHYIQDKPIFEISTVLKTLTEEPPDKSYSNSDDNWRTWLLYIKNMNQRMINKSENMLNTEENTNGQSQQVYDGQCKKQLLEDLKHNDNSCSSKYCPSPMKKLRLEKEYQT</sequence>
<evidence type="ECO:0000259" key="1">
    <source>
        <dbReference type="Pfam" id="PF20720"/>
    </source>
</evidence>
<protein>
    <recommendedName>
        <fullName evidence="1">Novel STAND NTPase 3 domain-containing protein</fullName>
    </recommendedName>
</protein>
<accession>A0A6J8CC17</accession>
<dbReference type="PANTHER" id="PTHR46586:SF3">
    <property type="entry name" value="ANKYRIN REPEAT-CONTAINING PROTEIN"/>
    <property type="match status" value="1"/>
</dbReference>
<dbReference type="Proteomes" id="UP000507470">
    <property type="component" value="Unassembled WGS sequence"/>
</dbReference>
<proteinExistence type="predicted"/>
<dbReference type="EMBL" id="CACVKT020005092">
    <property type="protein sequence ID" value="CAC5392906.1"/>
    <property type="molecule type" value="Genomic_DNA"/>
</dbReference>
<dbReference type="InterPro" id="IPR049050">
    <property type="entry name" value="nSTAND3"/>
</dbReference>
<evidence type="ECO:0000313" key="3">
    <source>
        <dbReference type="Proteomes" id="UP000507470"/>
    </source>
</evidence>
<gene>
    <name evidence="2" type="ORF">MCOR_27808</name>
</gene>
<dbReference type="SUPFAM" id="SSF52540">
    <property type="entry name" value="P-loop containing nucleoside triphosphate hydrolases"/>
    <property type="match status" value="1"/>
</dbReference>
<dbReference type="InterPro" id="IPR052050">
    <property type="entry name" value="SecEffector_AnkRepeat"/>
</dbReference>
<dbReference type="PANTHER" id="PTHR46586">
    <property type="entry name" value="ANKYRIN REPEAT-CONTAINING PROTEIN"/>
    <property type="match status" value="1"/>
</dbReference>
<name>A0A6J8CC17_MYTCO</name>
<evidence type="ECO:0000313" key="2">
    <source>
        <dbReference type="EMBL" id="CAC5392906.1"/>
    </source>
</evidence>
<dbReference type="InterPro" id="IPR027417">
    <property type="entry name" value="P-loop_NTPase"/>
</dbReference>
<reference evidence="2 3" key="1">
    <citation type="submission" date="2020-06" db="EMBL/GenBank/DDBJ databases">
        <authorList>
            <person name="Li R."/>
            <person name="Bekaert M."/>
        </authorList>
    </citation>
    <scope>NUCLEOTIDE SEQUENCE [LARGE SCALE GENOMIC DNA]</scope>
    <source>
        <strain evidence="3">wild</strain>
    </source>
</reference>
<feature type="domain" description="Novel STAND NTPase 3" evidence="1">
    <location>
        <begin position="21"/>
        <end position="177"/>
    </location>
</feature>
<dbReference type="Pfam" id="PF20720">
    <property type="entry name" value="nSTAND3"/>
    <property type="match status" value="1"/>
</dbReference>